<dbReference type="PATRIC" id="fig|1310630.3.peg.1869"/>
<dbReference type="EMBL" id="JEXJ01000025">
    <property type="protein sequence ID" value="EXC51483.1"/>
    <property type="molecule type" value="Genomic_DNA"/>
</dbReference>
<dbReference type="Proteomes" id="UP000020735">
    <property type="component" value="Unassembled WGS sequence"/>
</dbReference>
<accession>A0A009SCN7</accession>
<protein>
    <submittedName>
        <fullName evidence="1">Helix-turn-helix domain protein</fullName>
    </submittedName>
</protein>
<dbReference type="AlphaFoldDB" id="A0A009SCN7"/>
<comment type="caution">
    <text evidence="1">The sequence shown here is derived from an EMBL/GenBank/DDBJ whole genome shotgun (WGS) entry which is preliminary data.</text>
</comment>
<evidence type="ECO:0000313" key="2">
    <source>
        <dbReference type="Proteomes" id="UP000020735"/>
    </source>
</evidence>
<proteinExistence type="predicted"/>
<evidence type="ECO:0000313" key="1">
    <source>
        <dbReference type="EMBL" id="EXC51483.1"/>
    </source>
</evidence>
<reference evidence="1 2" key="1">
    <citation type="submission" date="2014-02" db="EMBL/GenBank/DDBJ databases">
        <title>Comparative genomics and transcriptomics to identify genetic mechanisms underlying the emergence of carbapenem resistant Acinetobacter baumannii (CRAb).</title>
        <authorList>
            <person name="Harris A.D."/>
            <person name="Johnson K.J."/>
            <person name="George J."/>
            <person name="Shefchek K."/>
            <person name="Daugherty S.C."/>
            <person name="Parankush S."/>
            <person name="Sadzewicz L."/>
            <person name="Tallon L."/>
            <person name="Sengamalay N."/>
            <person name="Hazen T.H."/>
            <person name="Rasko D.A."/>
        </authorList>
    </citation>
    <scope>NUCLEOTIDE SEQUENCE [LARGE SCALE GENOMIC DNA]</scope>
    <source>
        <strain evidence="1 2">99063</strain>
    </source>
</reference>
<organism evidence="1 2">
    <name type="scientific">Acinetobacter baumannii 99063</name>
    <dbReference type="NCBI Taxonomy" id="1310630"/>
    <lineage>
        <taxon>Bacteria</taxon>
        <taxon>Pseudomonadati</taxon>
        <taxon>Pseudomonadota</taxon>
        <taxon>Gammaproteobacteria</taxon>
        <taxon>Moraxellales</taxon>
        <taxon>Moraxellaceae</taxon>
        <taxon>Acinetobacter</taxon>
        <taxon>Acinetobacter calcoaceticus/baumannii complex</taxon>
    </lineage>
</organism>
<gene>
    <name evidence="1" type="ORF">J529_1912</name>
</gene>
<name>A0A009SCN7_ACIBA</name>
<sequence length="539" mass="63567">MDIKRLMDDKNSDVLFLLVHDFLPTTVKPYSRWVLYKILEAYAGTPFEISNKILAIRLGLYERRVAVALKELVSYQILIAPIECVDSQNFLRFNEELFRRYWQVSTRSRYAVDEWYNRSRYKPNELFFYILKERLNDFYISHTQANKTSLQDKLDFKDALVLLCLIRNTNEFGVVENCGITRLKDKTGLSKPSIFRCIESLKKYGIIRHRLGGIANNRFLIGTHPIFFLNLSHELWLEKRSYGYFYILNCKKQHTFEIYNNYLYIKYFIANYTYLLPMIERKDVIGISEYIDVQIRSQLYNLSNNVSNINKKDAYQHYDQADQYLLSQLIDLALEIMASHKSFEGFSYYFEYKAIRARNSNMNSNMAIMARIQAIFEQWSIQNFGNVEAMKRSKDGLISWNDGNASRLKSFINSLVDVRNQQKAESSFMTYQLQKFIEIFVAMFVKNKIFIFSRALHMAENFRPFTIVPHSDPQTLCIFQSSKNLRANLFTQIDLDEPDKNLKCREFIPSIEDLKMMGLLPECCKTLDGFEEIVCEDEA</sequence>
<dbReference type="RefSeq" id="WP_032068294.1">
    <property type="nucleotide sequence ID" value="NZ_JEXJ01000025.1"/>
</dbReference>